<dbReference type="CDD" id="cd08946">
    <property type="entry name" value="SDR_e"/>
    <property type="match status" value="1"/>
</dbReference>
<accession>A0A6J6SJ09</accession>
<dbReference type="EMBL" id="CAESGF010000019">
    <property type="protein sequence ID" value="CAB4364832.1"/>
    <property type="molecule type" value="Genomic_DNA"/>
</dbReference>
<dbReference type="SUPFAM" id="SSF51735">
    <property type="entry name" value="NAD(P)-binding Rossmann-fold domains"/>
    <property type="match status" value="1"/>
</dbReference>
<dbReference type="Pfam" id="PF01370">
    <property type="entry name" value="Epimerase"/>
    <property type="match status" value="1"/>
</dbReference>
<dbReference type="EMBL" id="CAEZYF010000017">
    <property type="protein sequence ID" value="CAB4734830.1"/>
    <property type="molecule type" value="Genomic_DNA"/>
</dbReference>
<dbReference type="EMBL" id="CAFBMT010000018">
    <property type="protein sequence ID" value="CAB4947106.1"/>
    <property type="molecule type" value="Genomic_DNA"/>
</dbReference>
<evidence type="ECO:0000259" key="2">
    <source>
        <dbReference type="Pfam" id="PF01370"/>
    </source>
</evidence>
<gene>
    <name evidence="4" type="ORF">UFOPK2656_02424</name>
    <name evidence="5" type="ORF">UFOPK3099_00609</name>
    <name evidence="6" type="ORF">UFOPK3267_00284</name>
    <name evidence="7" type="ORF">UFOPK3651_02594</name>
    <name evidence="8" type="ORF">UFOPK3931_00125</name>
    <name evidence="3" type="ORF">UFOPK4189_02591</name>
</gene>
<protein>
    <submittedName>
        <fullName evidence="4">Unannotated protein</fullName>
    </submittedName>
</protein>
<evidence type="ECO:0000256" key="1">
    <source>
        <dbReference type="ARBA" id="ARBA00023027"/>
    </source>
</evidence>
<evidence type="ECO:0000313" key="4">
    <source>
        <dbReference type="EMBL" id="CAB4734830.1"/>
    </source>
</evidence>
<dbReference type="EMBL" id="CAFBIY010000009">
    <property type="protein sequence ID" value="CAB4846624.1"/>
    <property type="molecule type" value="Genomic_DNA"/>
</dbReference>
<dbReference type="AlphaFoldDB" id="A0A6J6SJ09"/>
<feature type="domain" description="NAD-dependent epimerase/dehydratase" evidence="2">
    <location>
        <begin position="43"/>
        <end position="213"/>
    </location>
</feature>
<organism evidence="4">
    <name type="scientific">freshwater metagenome</name>
    <dbReference type="NCBI Taxonomy" id="449393"/>
    <lineage>
        <taxon>unclassified sequences</taxon>
        <taxon>metagenomes</taxon>
        <taxon>ecological metagenomes</taxon>
    </lineage>
</organism>
<evidence type="ECO:0000313" key="3">
    <source>
        <dbReference type="EMBL" id="CAB4364832.1"/>
    </source>
</evidence>
<dbReference type="InterPro" id="IPR001509">
    <property type="entry name" value="Epimerase_deHydtase"/>
</dbReference>
<name>A0A6J6SJ09_9ZZZZ</name>
<sequence>MTTLVVGRGLLGNAVVGALGASAVPLNGAHWQDERATHELLATAVRQHVREHESWSVAWCAGAGVVGTAAEHLRRETRYLETVLDAMRTAHGPGRFFLASSAGGVHGAGTPAYIDESTPCAPISDYGRNKVRQEELAVSWAGETGHTLLIGRISNLYGPGQALAKPQGLVSQAMARCILRRPIIVSVPEETQRDFIFTDDAARRIAAWLQQGTAHQPAVKLLVSGRPVTLSKVFRVVHAVTGIEPRLIRRITVTSALQPRYLRFRSVTMPEVDLAPARVLEVGAKQTWDAMLRGYGRAGLHLP</sequence>
<dbReference type="PANTHER" id="PTHR43574">
    <property type="entry name" value="EPIMERASE-RELATED"/>
    <property type="match status" value="1"/>
</dbReference>
<evidence type="ECO:0000313" key="5">
    <source>
        <dbReference type="EMBL" id="CAB4809068.1"/>
    </source>
</evidence>
<evidence type="ECO:0000313" key="8">
    <source>
        <dbReference type="EMBL" id="CAB4971148.1"/>
    </source>
</evidence>
<dbReference type="EMBL" id="CAFBOL010000002">
    <property type="protein sequence ID" value="CAB4971148.1"/>
    <property type="molecule type" value="Genomic_DNA"/>
</dbReference>
<evidence type="ECO:0000313" key="6">
    <source>
        <dbReference type="EMBL" id="CAB4846624.1"/>
    </source>
</evidence>
<keyword evidence="1" id="KW-0520">NAD</keyword>
<reference evidence="4" key="1">
    <citation type="submission" date="2020-05" db="EMBL/GenBank/DDBJ databases">
        <authorList>
            <person name="Chiriac C."/>
            <person name="Salcher M."/>
            <person name="Ghai R."/>
            <person name="Kavagutti S V."/>
        </authorList>
    </citation>
    <scope>NUCLEOTIDE SEQUENCE</scope>
</reference>
<proteinExistence type="predicted"/>
<dbReference type="EMBL" id="CAFAAV010000031">
    <property type="protein sequence ID" value="CAB4809068.1"/>
    <property type="molecule type" value="Genomic_DNA"/>
</dbReference>
<dbReference type="Gene3D" id="3.40.50.720">
    <property type="entry name" value="NAD(P)-binding Rossmann-like Domain"/>
    <property type="match status" value="1"/>
</dbReference>
<evidence type="ECO:0000313" key="7">
    <source>
        <dbReference type="EMBL" id="CAB4947106.1"/>
    </source>
</evidence>
<dbReference type="InterPro" id="IPR036291">
    <property type="entry name" value="NAD(P)-bd_dom_sf"/>
</dbReference>